<feature type="region of interest" description="Disordered" evidence="1">
    <location>
        <begin position="52"/>
        <end position="77"/>
    </location>
</feature>
<sequence>MAASVRLLVRQAIRLSHRNITVTAAGVSARPSCRCFSESAEERSTHFGFETVSEAEKAKRGERLRSQGLKTEGSASH</sequence>
<dbReference type="Ensembl" id="ENSPNYT00000005484.1">
    <property type="protein sequence ID" value="ENSPNYP00000005343.1"/>
    <property type="gene ID" value="ENSPNYG00000004159.1"/>
</dbReference>
<dbReference type="STRING" id="303518.ENSPNYP00000005343"/>
<reference evidence="2" key="1">
    <citation type="submission" date="2023-09" db="UniProtKB">
        <authorList>
            <consortium name="Ensembl"/>
        </authorList>
    </citation>
    <scope>IDENTIFICATION</scope>
</reference>
<feature type="compositionally biased region" description="Basic and acidic residues" evidence="1">
    <location>
        <begin position="54"/>
        <end position="65"/>
    </location>
</feature>
<dbReference type="AlphaFoldDB" id="A0A3B4F5Y4"/>
<organism evidence="2">
    <name type="scientific">Pundamilia nyererei</name>
    <dbReference type="NCBI Taxonomy" id="303518"/>
    <lineage>
        <taxon>Eukaryota</taxon>
        <taxon>Metazoa</taxon>
        <taxon>Chordata</taxon>
        <taxon>Craniata</taxon>
        <taxon>Vertebrata</taxon>
        <taxon>Euteleostomi</taxon>
        <taxon>Actinopterygii</taxon>
        <taxon>Neopterygii</taxon>
        <taxon>Teleostei</taxon>
        <taxon>Neoteleostei</taxon>
        <taxon>Acanthomorphata</taxon>
        <taxon>Ovalentaria</taxon>
        <taxon>Cichlomorphae</taxon>
        <taxon>Cichliformes</taxon>
        <taxon>Cichlidae</taxon>
        <taxon>African cichlids</taxon>
        <taxon>Pseudocrenilabrinae</taxon>
        <taxon>Haplochromini</taxon>
        <taxon>Pundamilia</taxon>
    </lineage>
</organism>
<evidence type="ECO:0000256" key="1">
    <source>
        <dbReference type="SAM" id="MobiDB-lite"/>
    </source>
</evidence>
<name>A0A3B4F5Y4_9CICH</name>
<proteinExistence type="predicted"/>
<accession>A0A3B4F5Y4</accession>
<dbReference type="GeneTree" id="ENSGT00940000181422"/>
<protein>
    <submittedName>
        <fullName evidence="2">Uncharacterized protein</fullName>
    </submittedName>
</protein>
<evidence type="ECO:0000313" key="2">
    <source>
        <dbReference type="Ensembl" id="ENSPNYP00000005343.1"/>
    </source>
</evidence>